<dbReference type="InterPro" id="IPR009078">
    <property type="entry name" value="Ferritin-like_SF"/>
</dbReference>
<dbReference type="Proteomes" id="UP000233343">
    <property type="component" value="Unassembled WGS sequence"/>
</dbReference>
<dbReference type="Pfam" id="PF02915">
    <property type="entry name" value="Rubrerythrin"/>
    <property type="match status" value="2"/>
</dbReference>
<dbReference type="RefSeq" id="WP_066190895.1">
    <property type="nucleotide sequence ID" value="NZ_JAFDQP010000012.1"/>
</dbReference>
<feature type="domain" description="Rubrerythrin diiron-binding" evidence="1">
    <location>
        <begin position="21"/>
        <end position="76"/>
    </location>
</feature>
<name>A0A2N0ZE16_9BACI</name>
<gene>
    <name evidence="2" type="ORF">CWS20_16675</name>
</gene>
<dbReference type="CDD" id="cd00657">
    <property type="entry name" value="Ferritin_like"/>
    <property type="match status" value="1"/>
</dbReference>
<reference evidence="2 3" key="1">
    <citation type="journal article" date="2010" name="Int. J. Syst. Evol. Microbiol.">
        <title>Bacillus horneckiae sp. nov., isolated from a spacecraft-assembly clean room.</title>
        <authorList>
            <person name="Vaishampayan P."/>
            <person name="Probst A."/>
            <person name="Krishnamurthi S."/>
            <person name="Ghosh S."/>
            <person name="Osman S."/>
            <person name="McDowall A."/>
            <person name="Ruckmani A."/>
            <person name="Mayilraj S."/>
            <person name="Venkateswaran K."/>
        </authorList>
    </citation>
    <scope>NUCLEOTIDE SEQUENCE [LARGE SCALE GENOMIC DNA]</scope>
    <source>
        <strain evidence="3">1PO1SC</strain>
    </source>
</reference>
<dbReference type="GO" id="GO:0016491">
    <property type="term" value="F:oxidoreductase activity"/>
    <property type="evidence" value="ECO:0007669"/>
    <property type="project" value="InterPro"/>
</dbReference>
<feature type="domain" description="Rubrerythrin diiron-binding" evidence="1">
    <location>
        <begin position="92"/>
        <end position="141"/>
    </location>
</feature>
<dbReference type="InterPro" id="IPR003251">
    <property type="entry name" value="Rr_diiron-bd_dom"/>
</dbReference>
<sequence>MYYISSPLDFRNNQELIMDISKAIDGEYSAINCYKKLQQLAPNEKARTVIKEIRQDEKRHFKSFNRIYTQLTGQSHSPQLNNQCPNSYKSGLDFSFNDEQHSVDFYLEIADKAVDPYIKEQFNRAAKDEQNHAVWFLYLMNRG</sequence>
<evidence type="ECO:0000313" key="3">
    <source>
        <dbReference type="Proteomes" id="UP000233343"/>
    </source>
</evidence>
<dbReference type="SUPFAM" id="SSF47240">
    <property type="entry name" value="Ferritin-like"/>
    <property type="match status" value="1"/>
</dbReference>
<dbReference type="EMBL" id="PISD01000036">
    <property type="protein sequence ID" value="PKG27735.1"/>
    <property type="molecule type" value="Genomic_DNA"/>
</dbReference>
<dbReference type="Gene3D" id="1.20.120.660">
    <property type="entry name" value="IL-4 antagonist (De novo design) like domain"/>
    <property type="match status" value="1"/>
</dbReference>
<organism evidence="2 3">
    <name type="scientific">Cytobacillus horneckiae</name>
    <dbReference type="NCBI Taxonomy" id="549687"/>
    <lineage>
        <taxon>Bacteria</taxon>
        <taxon>Bacillati</taxon>
        <taxon>Bacillota</taxon>
        <taxon>Bacilli</taxon>
        <taxon>Bacillales</taxon>
        <taxon>Bacillaceae</taxon>
        <taxon>Cytobacillus</taxon>
    </lineage>
</organism>
<keyword evidence="3" id="KW-1185">Reference proteome</keyword>
<evidence type="ECO:0000313" key="2">
    <source>
        <dbReference type="EMBL" id="PKG27735.1"/>
    </source>
</evidence>
<comment type="caution">
    <text evidence="2">The sequence shown here is derived from an EMBL/GenBank/DDBJ whole genome shotgun (WGS) entry which is preliminary data.</text>
</comment>
<accession>A0A2N0ZE16</accession>
<evidence type="ECO:0000259" key="1">
    <source>
        <dbReference type="Pfam" id="PF02915"/>
    </source>
</evidence>
<proteinExistence type="predicted"/>
<dbReference type="Gene3D" id="1.20.5.420">
    <property type="entry name" value="Immunoglobulin FC, subunit C"/>
    <property type="match status" value="1"/>
</dbReference>
<dbReference type="AlphaFoldDB" id="A0A2N0ZE16"/>
<protein>
    <submittedName>
        <fullName evidence="2">Rubrerythrin family protein</fullName>
    </submittedName>
</protein>
<dbReference type="GO" id="GO:0046872">
    <property type="term" value="F:metal ion binding"/>
    <property type="evidence" value="ECO:0007669"/>
    <property type="project" value="InterPro"/>
</dbReference>